<evidence type="ECO:0000313" key="3">
    <source>
        <dbReference type="EMBL" id="CAB4212517.1"/>
    </source>
</evidence>
<protein>
    <submittedName>
        <fullName evidence="2">Uncharacterized protein</fullName>
    </submittedName>
</protein>
<evidence type="ECO:0000313" key="1">
    <source>
        <dbReference type="EMBL" id="CAB4143999.1"/>
    </source>
</evidence>
<evidence type="ECO:0000313" key="2">
    <source>
        <dbReference type="EMBL" id="CAB4182433.1"/>
    </source>
</evidence>
<reference evidence="2" key="1">
    <citation type="submission" date="2020-05" db="EMBL/GenBank/DDBJ databases">
        <authorList>
            <person name="Chiriac C."/>
            <person name="Salcher M."/>
            <person name="Ghai R."/>
            <person name="Kavagutti S V."/>
        </authorList>
    </citation>
    <scope>NUCLEOTIDE SEQUENCE</scope>
</reference>
<accession>A0A6J5QDT4</accession>
<dbReference type="EMBL" id="LR797389">
    <property type="protein sequence ID" value="CAB4212517.1"/>
    <property type="molecule type" value="Genomic_DNA"/>
</dbReference>
<sequence>MIAQKLKFQRTLVIEEVKILAGQTQSNILNCGGMQLRNILLPANWTTTDLKFFCSENLSGTPSYVIKNFDGVSLADFAFPGATASSAIPLIPYFFDSLSYVQLTSVTPQASDVIIKMVLQPIYQGIHA</sequence>
<proteinExistence type="predicted"/>
<name>A0A6J5QDT4_9CAUD</name>
<organism evidence="2">
    <name type="scientific">uncultured Caudovirales phage</name>
    <dbReference type="NCBI Taxonomy" id="2100421"/>
    <lineage>
        <taxon>Viruses</taxon>
        <taxon>Duplodnaviria</taxon>
        <taxon>Heunggongvirae</taxon>
        <taxon>Uroviricota</taxon>
        <taxon>Caudoviricetes</taxon>
        <taxon>Peduoviridae</taxon>
        <taxon>Maltschvirus</taxon>
        <taxon>Maltschvirus maltsch</taxon>
    </lineage>
</organism>
<dbReference type="EMBL" id="LR796424">
    <property type="protein sequence ID" value="CAB4143999.1"/>
    <property type="molecule type" value="Genomic_DNA"/>
</dbReference>
<dbReference type="EMBL" id="LR797029">
    <property type="protein sequence ID" value="CAB4182433.1"/>
    <property type="molecule type" value="Genomic_DNA"/>
</dbReference>
<gene>
    <name evidence="2" type="ORF">UFOVP1089_2</name>
    <name evidence="3" type="ORF">UFOVP1443_21</name>
    <name evidence="1" type="ORF">UFOVP459_7</name>
</gene>